<dbReference type="Gene3D" id="3.40.1410.10">
    <property type="entry name" value="Chorismate lyase-like"/>
    <property type="match status" value="1"/>
</dbReference>
<accession>A0ABY8D6H1</accession>
<feature type="domain" description="HTH gntR-type" evidence="4">
    <location>
        <begin position="5"/>
        <end position="73"/>
    </location>
</feature>
<keyword evidence="5" id="KW-0614">Plasmid</keyword>
<dbReference type="CDD" id="cd07377">
    <property type="entry name" value="WHTH_GntR"/>
    <property type="match status" value="1"/>
</dbReference>
<dbReference type="PANTHER" id="PTHR44846:SF1">
    <property type="entry name" value="MANNOSYL-D-GLYCERATE TRANSPORT_METABOLISM SYSTEM REPRESSOR MNGR-RELATED"/>
    <property type="match status" value="1"/>
</dbReference>
<dbReference type="InterPro" id="IPR000524">
    <property type="entry name" value="Tscrpt_reg_HTH_GntR"/>
</dbReference>
<organism evidence="5 6">
    <name type="scientific">Sinorhizobium numidicum</name>
    <dbReference type="NCBI Taxonomy" id="680248"/>
    <lineage>
        <taxon>Bacteria</taxon>
        <taxon>Pseudomonadati</taxon>
        <taxon>Pseudomonadota</taxon>
        <taxon>Alphaproteobacteria</taxon>
        <taxon>Hyphomicrobiales</taxon>
        <taxon>Rhizobiaceae</taxon>
        <taxon>Sinorhizobium/Ensifer group</taxon>
        <taxon>Sinorhizobium</taxon>
    </lineage>
</organism>
<dbReference type="SMART" id="SM00866">
    <property type="entry name" value="UTRA"/>
    <property type="match status" value="1"/>
</dbReference>
<keyword evidence="3" id="KW-0804">Transcription</keyword>
<geneLocation type="plasmid" evidence="5 6">
    <name>unnamed</name>
</geneLocation>
<dbReference type="Pfam" id="PF00392">
    <property type="entry name" value="GntR"/>
    <property type="match status" value="1"/>
</dbReference>
<dbReference type="SUPFAM" id="SSF64288">
    <property type="entry name" value="Chorismate lyase-like"/>
    <property type="match status" value="1"/>
</dbReference>
<dbReference type="RefSeq" id="WP_280736217.1">
    <property type="nucleotide sequence ID" value="NZ_CP120369.1"/>
</dbReference>
<dbReference type="InterPro" id="IPR050679">
    <property type="entry name" value="Bact_HTH_transcr_reg"/>
</dbReference>
<dbReference type="Gene3D" id="1.10.10.10">
    <property type="entry name" value="Winged helix-like DNA-binding domain superfamily/Winged helix DNA-binding domain"/>
    <property type="match status" value="1"/>
</dbReference>
<proteinExistence type="predicted"/>
<dbReference type="InterPro" id="IPR011663">
    <property type="entry name" value="UTRA"/>
</dbReference>
<protein>
    <submittedName>
        <fullName evidence="5">Phosphonate metabolism transcriptional regulator PhnF</fullName>
    </submittedName>
</protein>
<gene>
    <name evidence="5" type="primary">phnF</name>
    <name evidence="5" type="ORF">PYH38_006195</name>
</gene>
<dbReference type="PANTHER" id="PTHR44846">
    <property type="entry name" value="MANNOSYL-D-GLYCERATE TRANSPORT/METABOLISM SYSTEM REPRESSOR MNGR-RELATED"/>
    <property type="match status" value="1"/>
</dbReference>
<keyword evidence="6" id="KW-1185">Reference proteome</keyword>
<evidence type="ECO:0000256" key="3">
    <source>
        <dbReference type="ARBA" id="ARBA00023163"/>
    </source>
</evidence>
<dbReference type="PRINTS" id="PR00035">
    <property type="entry name" value="HTHGNTR"/>
</dbReference>
<dbReference type="InterPro" id="IPR012702">
    <property type="entry name" value="CP_lyase_PhnF"/>
</dbReference>
<dbReference type="NCBIfam" id="TIGR02325">
    <property type="entry name" value="C_P_lyase_phnF"/>
    <property type="match status" value="1"/>
</dbReference>
<dbReference type="InterPro" id="IPR028978">
    <property type="entry name" value="Chorismate_lyase_/UTRA_dom_sf"/>
</dbReference>
<dbReference type="InterPro" id="IPR036390">
    <property type="entry name" value="WH_DNA-bd_sf"/>
</dbReference>
<evidence type="ECO:0000259" key="4">
    <source>
        <dbReference type="PROSITE" id="PS50949"/>
    </source>
</evidence>
<name>A0ABY8D6H1_9HYPH</name>
<evidence type="ECO:0000256" key="1">
    <source>
        <dbReference type="ARBA" id="ARBA00023015"/>
    </source>
</evidence>
<dbReference type="SMART" id="SM00345">
    <property type="entry name" value="HTH_GNTR"/>
    <property type="match status" value="1"/>
</dbReference>
<dbReference type="InterPro" id="IPR036388">
    <property type="entry name" value="WH-like_DNA-bd_sf"/>
</dbReference>
<evidence type="ECO:0000313" key="6">
    <source>
        <dbReference type="Proteomes" id="UP001235547"/>
    </source>
</evidence>
<dbReference type="Pfam" id="PF07702">
    <property type="entry name" value="UTRA"/>
    <property type="match status" value="1"/>
</dbReference>
<keyword evidence="1" id="KW-0805">Transcription regulation</keyword>
<dbReference type="Proteomes" id="UP001235547">
    <property type="component" value="Plasmid unnamed"/>
</dbReference>
<evidence type="ECO:0000256" key="2">
    <source>
        <dbReference type="ARBA" id="ARBA00023125"/>
    </source>
</evidence>
<dbReference type="EMBL" id="CP120372">
    <property type="protein sequence ID" value="WEX85307.1"/>
    <property type="molecule type" value="Genomic_DNA"/>
</dbReference>
<reference evidence="5 6" key="1">
    <citation type="submission" date="2023-03" db="EMBL/GenBank/DDBJ databases">
        <authorList>
            <person name="Kaur S."/>
            <person name="Espinosa-Saiz D."/>
            <person name="Velazquez E."/>
            <person name="Menendez E."/>
            <person name="diCenzo G.C."/>
        </authorList>
    </citation>
    <scope>NUCLEOTIDE SEQUENCE [LARGE SCALE GENOMIC DNA]</scope>
    <source>
        <strain evidence="5 6">LMG 27395</strain>
        <plasmid evidence="5 6">unnamed</plasmid>
    </source>
</reference>
<dbReference type="PROSITE" id="PS50949">
    <property type="entry name" value="HTH_GNTR"/>
    <property type="match status" value="1"/>
</dbReference>
<keyword evidence="2" id="KW-0238">DNA-binding</keyword>
<sequence length="237" mass="26653">MNSKQAKWRVIEEALSKEILTGAFGPDGTLPADSEVAKRFGASRLTARKALASLQSKGLIRIVHGKGTFIEQDVIQYRILHRMACSQNILESDSQTRRQLLSHRFETAAPEIADRLRIPEGTGLLIIDLLRFVGNRPLAISRSFLDAQRYGKFVEAMGEQVDVERALLAYGVSRLKSKAITVFARMPTSEEAALLDQSMARPVVQKENADLDDEEEPFRYHVACYAADRIKFVFDRE</sequence>
<evidence type="ECO:0000313" key="5">
    <source>
        <dbReference type="EMBL" id="WEX85307.1"/>
    </source>
</evidence>
<dbReference type="SUPFAM" id="SSF46785">
    <property type="entry name" value="Winged helix' DNA-binding domain"/>
    <property type="match status" value="1"/>
</dbReference>